<evidence type="ECO:0000313" key="2">
    <source>
        <dbReference type="EMBL" id="NIA55563.1"/>
    </source>
</evidence>
<accession>A0ABX0PGD6</accession>
<dbReference type="PANTHER" id="PTHR34109:SF1">
    <property type="entry name" value="VOC DOMAIN-CONTAINING PROTEIN"/>
    <property type="match status" value="1"/>
</dbReference>
<dbReference type="InterPro" id="IPR004360">
    <property type="entry name" value="Glyas_Fos-R_dOase_dom"/>
</dbReference>
<dbReference type="CDD" id="cd07246">
    <property type="entry name" value="VOC_like"/>
    <property type="match status" value="1"/>
</dbReference>
<dbReference type="InterPro" id="IPR029068">
    <property type="entry name" value="Glyas_Bleomycin-R_OHBP_Dase"/>
</dbReference>
<protein>
    <submittedName>
        <fullName evidence="2">VOC family protein</fullName>
    </submittedName>
</protein>
<dbReference type="Proteomes" id="UP000716322">
    <property type="component" value="Unassembled WGS sequence"/>
</dbReference>
<dbReference type="Pfam" id="PF00903">
    <property type="entry name" value="Glyoxalase"/>
    <property type="match status" value="1"/>
</dbReference>
<proteinExistence type="predicted"/>
<keyword evidence="3" id="KW-1185">Reference proteome</keyword>
<reference evidence="2 3" key="1">
    <citation type="submission" date="2020-03" db="EMBL/GenBank/DDBJ databases">
        <title>Genome sequence of strain Massilia sp. TW-1.</title>
        <authorList>
            <person name="Chaudhary D.K."/>
        </authorList>
    </citation>
    <scope>NUCLEOTIDE SEQUENCE [LARGE SCALE GENOMIC DNA]</scope>
    <source>
        <strain evidence="2 3">TW-1</strain>
    </source>
</reference>
<name>A0ABX0PGD6_9BURK</name>
<feature type="domain" description="VOC" evidence="1">
    <location>
        <begin position="32"/>
        <end position="148"/>
    </location>
</feature>
<dbReference type="Gene3D" id="3.30.720.120">
    <property type="match status" value="1"/>
</dbReference>
<dbReference type="PROSITE" id="PS51819">
    <property type="entry name" value="VOC"/>
    <property type="match status" value="1"/>
</dbReference>
<dbReference type="SUPFAM" id="SSF54593">
    <property type="entry name" value="Glyoxalase/Bleomycin resistance protein/Dihydroxybiphenyl dioxygenase"/>
    <property type="match status" value="1"/>
</dbReference>
<evidence type="ECO:0000313" key="3">
    <source>
        <dbReference type="Proteomes" id="UP000716322"/>
    </source>
</evidence>
<dbReference type="Gene3D" id="3.30.720.110">
    <property type="match status" value="1"/>
</dbReference>
<organism evidence="2 3">
    <name type="scientific">Telluria antibiotica</name>
    <dbReference type="NCBI Taxonomy" id="2717319"/>
    <lineage>
        <taxon>Bacteria</taxon>
        <taxon>Pseudomonadati</taxon>
        <taxon>Pseudomonadota</taxon>
        <taxon>Betaproteobacteria</taxon>
        <taxon>Burkholderiales</taxon>
        <taxon>Oxalobacteraceae</taxon>
        <taxon>Telluria group</taxon>
        <taxon>Telluria</taxon>
    </lineage>
</organism>
<comment type="caution">
    <text evidence="2">The sequence shown here is derived from an EMBL/GenBank/DDBJ whole genome shotgun (WGS) entry which is preliminary data.</text>
</comment>
<gene>
    <name evidence="2" type="ORF">HAV22_18165</name>
</gene>
<dbReference type="EMBL" id="JAAQOM010000011">
    <property type="protein sequence ID" value="NIA55563.1"/>
    <property type="molecule type" value="Genomic_DNA"/>
</dbReference>
<evidence type="ECO:0000259" key="1">
    <source>
        <dbReference type="PROSITE" id="PS51819"/>
    </source>
</evidence>
<sequence>MASGVHTNVTQLSSSIKTIRRETMNDRYKPDGYNAVSPYLLVQDVRTLLDFLAHAFGATELRRQVDADGALRHAEVRIGDSVLMVGFRPWAELPIGSVHVYVEDVDKVYARALDQGATSLAAPRDLPYGDRSAGVQDAQGNYWWIGTRLCGVAASGQ</sequence>
<dbReference type="InterPro" id="IPR037523">
    <property type="entry name" value="VOC_core"/>
</dbReference>
<dbReference type="PANTHER" id="PTHR34109">
    <property type="entry name" value="BNAUNNG04460D PROTEIN-RELATED"/>
    <property type="match status" value="1"/>
</dbReference>